<feature type="region of interest" description="Disordered" evidence="1">
    <location>
        <begin position="76"/>
        <end position="98"/>
    </location>
</feature>
<reference evidence="2 3" key="1">
    <citation type="journal article" date="2016" name="Fungal Biol.">
        <title>The genome of Xylona heveae provides a window into fungal endophytism.</title>
        <authorList>
            <person name="Gazis R."/>
            <person name="Kuo A."/>
            <person name="Riley R."/>
            <person name="LaButti K."/>
            <person name="Lipzen A."/>
            <person name="Lin J."/>
            <person name="Amirebrahimi M."/>
            <person name="Hesse C.N."/>
            <person name="Spatafora J.W."/>
            <person name="Henrissat B."/>
            <person name="Hainaut M."/>
            <person name="Grigoriev I.V."/>
            <person name="Hibbett D.S."/>
        </authorList>
    </citation>
    <scope>NUCLEOTIDE SEQUENCE [LARGE SCALE GENOMIC DNA]</scope>
    <source>
        <strain evidence="2 3">TC161</strain>
    </source>
</reference>
<dbReference type="GeneID" id="28900522"/>
<dbReference type="AlphaFoldDB" id="A0A165FGB1"/>
<dbReference type="InParanoid" id="A0A165FGB1"/>
<proteinExistence type="predicted"/>
<protein>
    <submittedName>
        <fullName evidence="2">Uncharacterized protein</fullName>
    </submittedName>
</protein>
<organism evidence="2 3">
    <name type="scientific">Xylona heveae (strain CBS 132557 / TC161)</name>
    <dbReference type="NCBI Taxonomy" id="1328760"/>
    <lineage>
        <taxon>Eukaryota</taxon>
        <taxon>Fungi</taxon>
        <taxon>Dikarya</taxon>
        <taxon>Ascomycota</taxon>
        <taxon>Pezizomycotina</taxon>
        <taxon>Xylonomycetes</taxon>
        <taxon>Xylonales</taxon>
        <taxon>Xylonaceae</taxon>
        <taxon>Xylona</taxon>
    </lineage>
</organism>
<accession>A0A165FGB1</accession>
<sequence>MLQPNAKLRRLVLTGSVAAITATGAWYGAGIKTRQEYNAEQRARAEALPVDRVAQLNQARESLMATKAGLEGKIAQLERRGADKNDKDSLQANDSHET</sequence>
<name>A0A165FGB1_XYLHT</name>
<dbReference type="EMBL" id="KV407462">
    <property type="protein sequence ID" value="KZF20941.1"/>
    <property type="molecule type" value="Genomic_DNA"/>
</dbReference>
<evidence type="ECO:0000256" key="1">
    <source>
        <dbReference type="SAM" id="MobiDB-lite"/>
    </source>
</evidence>
<dbReference type="Proteomes" id="UP000076632">
    <property type="component" value="Unassembled WGS sequence"/>
</dbReference>
<evidence type="ECO:0000313" key="3">
    <source>
        <dbReference type="Proteomes" id="UP000076632"/>
    </source>
</evidence>
<keyword evidence="3" id="KW-1185">Reference proteome</keyword>
<dbReference type="RefSeq" id="XP_018186496.1">
    <property type="nucleotide sequence ID" value="XM_018335385.1"/>
</dbReference>
<gene>
    <name evidence="2" type="ORF">L228DRAFT_270201</name>
</gene>
<evidence type="ECO:0000313" key="2">
    <source>
        <dbReference type="EMBL" id="KZF20941.1"/>
    </source>
</evidence>
<dbReference type="OMA" id="WIMTGAV"/>
<dbReference type="OrthoDB" id="5428081at2759"/>